<dbReference type="Proteomes" id="UP001321543">
    <property type="component" value="Chromosome"/>
</dbReference>
<gene>
    <name evidence="2" type="ORF">GCM10025863_25520</name>
</gene>
<dbReference type="RefSeq" id="WP_286300387.1">
    <property type="nucleotide sequence ID" value="NZ_AP027728.1"/>
</dbReference>
<accession>A0ABN6X700</accession>
<feature type="transmembrane region" description="Helical" evidence="1">
    <location>
        <begin position="60"/>
        <end position="82"/>
    </location>
</feature>
<protein>
    <submittedName>
        <fullName evidence="2">Uncharacterized protein</fullName>
    </submittedName>
</protein>
<sequence length="278" mass="30372">MTDTRPATGDIDLRLVHIFMNVRARRSKLFRVIEVVLYGLGGAVFITGAIIAMFGGDSLWNGVGLAGLGVTIIGAGIALSIFRVQADQSVQDSQRADLMLSQISAHAKDAADHSKKAHSIVEQLSRARRSADAGTERATRTLVQFALESMQIQNDDKDAAEEGPTTAADENAIVHVEGDGEYRYPSAVPLYVIADLVSWFPKPAPQRWTVANLVGAYRKYNSKGKLTGVPWILTFRRTSGDLVEYRISYAGRGDGPSISVYSSERNRWQDFQPTGEAK</sequence>
<evidence type="ECO:0000313" key="2">
    <source>
        <dbReference type="EMBL" id="BDZ39938.1"/>
    </source>
</evidence>
<keyword evidence="1" id="KW-0812">Transmembrane</keyword>
<proteinExistence type="predicted"/>
<keyword evidence="3" id="KW-1185">Reference proteome</keyword>
<keyword evidence="1" id="KW-1133">Transmembrane helix</keyword>
<name>A0ABN6X700_9MICO</name>
<evidence type="ECO:0000256" key="1">
    <source>
        <dbReference type="SAM" id="Phobius"/>
    </source>
</evidence>
<dbReference type="EMBL" id="AP027728">
    <property type="protein sequence ID" value="BDZ39938.1"/>
    <property type="molecule type" value="Genomic_DNA"/>
</dbReference>
<organism evidence="2 3">
    <name type="scientific">Microbacterium suwonense</name>
    <dbReference type="NCBI Taxonomy" id="683047"/>
    <lineage>
        <taxon>Bacteria</taxon>
        <taxon>Bacillati</taxon>
        <taxon>Actinomycetota</taxon>
        <taxon>Actinomycetes</taxon>
        <taxon>Micrococcales</taxon>
        <taxon>Microbacteriaceae</taxon>
        <taxon>Microbacterium</taxon>
    </lineage>
</organism>
<feature type="transmembrane region" description="Helical" evidence="1">
    <location>
        <begin position="35"/>
        <end position="54"/>
    </location>
</feature>
<evidence type="ECO:0000313" key="3">
    <source>
        <dbReference type="Proteomes" id="UP001321543"/>
    </source>
</evidence>
<keyword evidence="1" id="KW-0472">Membrane</keyword>
<reference evidence="3" key="1">
    <citation type="journal article" date="2019" name="Int. J. Syst. Evol. Microbiol.">
        <title>The Global Catalogue of Microorganisms (GCM) 10K type strain sequencing project: providing services to taxonomists for standard genome sequencing and annotation.</title>
        <authorList>
            <consortium name="The Broad Institute Genomics Platform"/>
            <consortium name="The Broad Institute Genome Sequencing Center for Infectious Disease"/>
            <person name="Wu L."/>
            <person name="Ma J."/>
        </authorList>
    </citation>
    <scope>NUCLEOTIDE SEQUENCE [LARGE SCALE GENOMIC DNA]</scope>
    <source>
        <strain evidence="3">NBRC 106310</strain>
    </source>
</reference>